<keyword evidence="2" id="KW-1185">Reference proteome</keyword>
<dbReference type="Pfam" id="PF08888">
    <property type="entry name" value="HopJ"/>
    <property type="match status" value="1"/>
</dbReference>
<accession>A0A3A6QT46</accession>
<gene>
    <name evidence="1" type="ORF">DZ860_02365</name>
</gene>
<reference evidence="1 2" key="1">
    <citation type="submission" date="2018-08" db="EMBL/GenBank/DDBJ databases">
        <title>Vibrio isolated from the Eastern China Marginal Seas.</title>
        <authorList>
            <person name="Li Y."/>
        </authorList>
    </citation>
    <scope>NUCLEOTIDE SEQUENCE [LARGE SCALE GENOMIC DNA]</scope>
    <source>
        <strain evidence="1 2">BEI233</strain>
    </source>
</reference>
<dbReference type="Proteomes" id="UP000273252">
    <property type="component" value="Unassembled WGS sequence"/>
</dbReference>
<dbReference type="RefSeq" id="WP_120029299.1">
    <property type="nucleotide sequence ID" value="NZ_QVMU01000001.1"/>
</dbReference>
<protein>
    <submittedName>
        <fullName evidence="1">Type III effector</fullName>
    </submittedName>
</protein>
<evidence type="ECO:0000313" key="1">
    <source>
        <dbReference type="EMBL" id="RJX75543.1"/>
    </source>
</evidence>
<dbReference type="EMBL" id="QVMU01000001">
    <property type="protein sequence ID" value="RJX75543.1"/>
    <property type="molecule type" value="Genomic_DNA"/>
</dbReference>
<dbReference type="InterPro" id="IPR038604">
    <property type="entry name" value="HopJ_sf"/>
</dbReference>
<dbReference type="OrthoDB" id="9790826at2"/>
<evidence type="ECO:0000313" key="2">
    <source>
        <dbReference type="Proteomes" id="UP000273252"/>
    </source>
</evidence>
<dbReference type="InterPro" id="IPR014984">
    <property type="entry name" value="HopJ"/>
</dbReference>
<dbReference type="Gene3D" id="3.20.160.10">
    <property type="entry name" value="vpa0580 domain like"/>
    <property type="match status" value="1"/>
</dbReference>
<sequence>MDIEQFLDKVANETNTITFEETMKVIDDSYDFSPVAFQNGKAHNDAGQNSGSCKIFAFAQLHSLSQSQTLRLFGRFYHEDVLQNPLGDDHQNIRNFIEHGWDGVVFSQPALVLSTRKN</sequence>
<name>A0A3A6QT46_9VIBR</name>
<organism evidence="1 2">
    <name type="scientific">Vibrio sinensis</name>
    <dbReference type="NCBI Taxonomy" id="2302434"/>
    <lineage>
        <taxon>Bacteria</taxon>
        <taxon>Pseudomonadati</taxon>
        <taxon>Pseudomonadota</taxon>
        <taxon>Gammaproteobacteria</taxon>
        <taxon>Vibrionales</taxon>
        <taxon>Vibrionaceae</taxon>
        <taxon>Vibrio</taxon>
    </lineage>
</organism>
<comment type="caution">
    <text evidence="1">The sequence shown here is derived from an EMBL/GenBank/DDBJ whole genome shotgun (WGS) entry which is preliminary data.</text>
</comment>
<dbReference type="AlphaFoldDB" id="A0A3A6QT46"/>
<proteinExistence type="predicted"/>